<dbReference type="Gene3D" id="1.25.10.10">
    <property type="entry name" value="Leucine-rich Repeat Variant"/>
    <property type="match status" value="1"/>
</dbReference>
<protein>
    <submittedName>
        <fullName evidence="2">Nucleotide exchange factor SIL1</fullName>
    </submittedName>
</protein>
<sequence>MVVAMMVALIVCIFSTPSAAQEPNSSDEPKPDLICHTSNPDECYPRIFQPTDEFQIVHEDQELPAGLHIRLNIWTGQKEAKVNVPGEADASLEGLPVGQDVVEVDAEAQPEARPEIPPGAPKYEPFGKIMEPPSGSAEFAEGLRALKAGVGEDGRAFDDALEVLDDLAHDIYYGVKIAEDTEAVESLLCLMSGQSAPATADGAVPRDRQAAQILASAVQHNPVALRALVAAWPRLLAESRCPGTGEPLRLSLYSSVEPSRNGEGAGAEQAAARVRSKVSAIKALLGDDFVRTNFLRGGGMASLLKVLVPEDEAWAGAQQRVGQLVLDTFFDEGMGAAPGDWPRLSKLTDEQCQTEEDGTAEGCWDYHVARIMKLSKAGEEDWSRLLHERLAAARKEQSNGRTHEDL</sequence>
<proteinExistence type="predicted"/>
<evidence type="ECO:0000256" key="1">
    <source>
        <dbReference type="SAM" id="SignalP"/>
    </source>
</evidence>
<reference evidence="2 3" key="1">
    <citation type="journal article" date="2014" name="Proc. Natl. Acad. Sci. U.S.A.">
        <title>Trajectory and genomic determinants of fungal-pathogen speciation and host adaptation.</title>
        <authorList>
            <person name="Hu X."/>
            <person name="Xiao G."/>
            <person name="Zheng P."/>
            <person name="Shang Y."/>
            <person name="Su Y."/>
            <person name="Zhang X."/>
            <person name="Liu X."/>
            <person name="Zhan S."/>
            <person name="St Leger R.J."/>
            <person name="Wang C."/>
        </authorList>
    </citation>
    <scope>NUCLEOTIDE SEQUENCE [LARGE SCALE GENOMIC DNA]</scope>
    <source>
        <strain evidence="2 3">ARSEF 1941</strain>
    </source>
</reference>
<accession>A0A0B2WEZ9</accession>
<feature type="signal peptide" evidence="1">
    <location>
        <begin position="1"/>
        <end position="20"/>
    </location>
</feature>
<dbReference type="STRING" id="1081103.A0A0B2WEZ9"/>
<keyword evidence="1" id="KW-0732">Signal</keyword>
<dbReference type="RefSeq" id="XP_040675527.1">
    <property type="nucleotide sequence ID" value="XM_040826447.1"/>
</dbReference>
<name>A0A0B2WEZ9_METAS</name>
<dbReference type="Proteomes" id="UP000030816">
    <property type="component" value="Unassembled WGS sequence"/>
</dbReference>
<organism evidence="2 3">
    <name type="scientific">Metarhizium album (strain ARSEF 1941)</name>
    <dbReference type="NCBI Taxonomy" id="1081103"/>
    <lineage>
        <taxon>Eukaryota</taxon>
        <taxon>Fungi</taxon>
        <taxon>Dikarya</taxon>
        <taxon>Ascomycota</taxon>
        <taxon>Pezizomycotina</taxon>
        <taxon>Sordariomycetes</taxon>
        <taxon>Hypocreomycetidae</taxon>
        <taxon>Hypocreales</taxon>
        <taxon>Clavicipitaceae</taxon>
        <taxon>Metarhizium</taxon>
    </lineage>
</organism>
<keyword evidence="3" id="KW-1185">Reference proteome</keyword>
<dbReference type="GeneID" id="63742104"/>
<evidence type="ECO:0000313" key="3">
    <source>
        <dbReference type="Proteomes" id="UP000030816"/>
    </source>
</evidence>
<dbReference type="InterPro" id="IPR011989">
    <property type="entry name" value="ARM-like"/>
</dbReference>
<evidence type="ECO:0000313" key="2">
    <source>
        <dbReference type="EMBL" id="KHN94461.1"/>
    </source>
</evidence>
<dbReference type="EMBL" id="AZHE01000034">
    <property type="protein sequence ID" value="KHN94461.1"/>
    <property type="molecule type" value="Genomic_DNA"/>
</dbReference>
<feature type="chain" id="PRO_5002081083" evidence="1">
    <location>
        <begin position="21"/>
        <end position="406"/>
    </location>
</feature>
<comment type="caution">
    <text evidence="2">The sequence shown here is derived from an EMBL/GenBank/DDBJ whole genome shotgun (WGS) entry which is preliminary data.</text>
</comment>
<dbReference type="AlphaFoldDB" id="A0A0B2WEZ9"/>
<gene>
    <name evidence="2" type="ORF">MAM_07649</name>
</gene>
<dbReference type="HOGENOM" id="CLU_034955_1_0_1"/>
<dbReference type="OrthoDB" id="448649at2759"/>